<dbReference type="RefSeq" id="WP_380149028.1">
    <property type="nucleotide sequence ID" value="NZ_JBHUOR010000138.1"/>
</dbReference>
<organism evidence="1 2">
    <name type="scientific">Kurthia populi</name>
    <dbReference type="NCBI Taxonomy" id="1562132"/>
    <lineage>
        <taxon>Bacteria</taxon>
        <taxon>Bacillati</taxon>
        <taxon>Bacillota</taxon>
        <taxon>Bacilli</taxon>
        <taxon>Bacillales</taxon>
        <taxon>Caryophanaceae</taxon>
        <taxon>Kurthia</taxon>
    </lineage>
</organism>
<sequence>MANIINLATETKQDEIIANVVNVKETVNAVNTNVNNVNTNVNANKSTLATVNAILGAPTSGASNATGGNAHAKLNWLLNSVASANSNASSASSNAYYANLLNAKTKLDLNLLSSEYPNAGTVEYSGKYLLLDVVIQTASDNEASLNIDGTIYKIPSGAMAFTYPMITVKSILRLREDRINRGRITLTAGSVLMF</sequence>
<proteinExistence type="predicted"/>
<comment type="caution">
    <text evidence="1">The sequence shown here is derived from an EMBL/GenBank/DDBJ whole genome shotgun (WGS) entry which is preliminary data.</text>
</comment>
<protein>
    <submittedName>
        <fullName evidence="1">Uncharacterized protein</fullName>
    </submittedName>
</protein>
<name>A0ABW5Y4W5_9BACL</name>
<keyword evidence="2" id="KW-1185">Reference proteome</keyword>
<accession>A0ABW5Y4W5</accession>
<evidence type="ECO:0000313" key="2">
    <source>
        <dbReference type="Proteomes" id="UP001597568"/>
    </source>
</evidence>
<dbReference type="Proteomes" id="UP001597568">
    <property type="component" value="Unassembled WGS sequence"/>
</dbReference>
<evidence type="ECO:0000313" key="1">
    <source>
        <dbReference type="EMBL" id="MFD2870383.1"/>
    </source>
</evidence>
<reference evidence="2" key="1">
    <citation type="journal article" date="2019" name="Int. J. Syst. Evol. Microbiol.">
        <title>The Global Catalogue of Microorganisms (GCM) 10K type strain sequencing project: providing services to taxonomists for standard genome sequencing and annotation.</title>
        <authorList>
            <consortium name="The Broad Institute Genomics Platform"/>
            <consortium name="The Broad Institute Genome Sequencing Center for Infectious Disease"/>
            <person name="Wu L."/>
            <person name="Ma J."/>
        </authorList>
    </citation>
    <scope>NUCLEOTIDE SEQUENCE [LARGE SCALE GENOMIC DNA]</scope>
    <source>
        <strain evidence="2">KCTC 33522</strain>
    </source>
</reference>
<dbReference type="EMBL" id="JBHUOR010000138">
    <property type="protein sequence ID" value="MFD2870383.1"/>
    <property type="molecule type" value="Genomic_DNA"/>
</dbReference>
<gene>
    <name evidence="1" type="ORF">ACFSY7_17965</name>
</gene>